<dbReference type="OrthoDB" id="5489421at2"/>
<dbReference type="CDD" id="cd02440">
    <property type="entry name" value="AdoMet_MTases"/>
    <property type="match status" value="1"/>
</dbReference>
<dbReference type="AlphaFoldDB" id="A0A1H8ZTN3"/>
<evidence type="ECO:0000313" key="4">
    <source>
        <dbReference type="EMBL" id="SEP67782.1"/>
    </source>
</evidence>
<reference evidence="4 5" key="1">
    <citation type="submission" date="2016-10" db="EMBL/GenBank/DDBJ databases">
        <authorList>
            <person name="de Groot N.N."/>
        </authorList>
    </citation>
    <scope>NUCLEOTIDE SEQUENCE [LARGE SCALE GENOMIC DNA]</scope>
    <source>
        <strain evidence="4 5">A52C2</strain>
    </source>
</reference>
<organism evidence="4 5">
    <name type="scientific">Faunimonas pinastri</name>
    <dbReference type="NCBI Taxonomy" id="1855383"/>
    <lineage>
        <taxon>Bacteria</taxon>
        <taxon>Pseudomonadati</taxon>
        <taxon>Pseudomonadota</taxon>
        <taxon>Alphaproteobacteria</taxon>
        <taxon>Hyphomicrobiales</taxon>
        <taxon>Afifellaceae</taxon>
        <taxon>Faunimonas</taxon>
    </lineage>
</organism>
<keyword evidence="1 4" id="KW-0808">Transferase</keyword>
<dbReference type="RefSeq" id="WP_092494756.1">
    <property type="nucleotide sequence ID" value="NZ_FOFG01000001.1"/>
</dbReference>
<dbReference type="STRING" id="1855383.SAMN05216548_101238"/>
<accession>A0A1H8ZTN3</accession>
<gene>
    <name evidence="4" type="ORF">SAMN05216548_101238</name>
</gene>
<dbReference type="InterPro" id="IPR029063">
    <property type="entry name" value="SAM-dependent_MTases_sf"/>
</dbReference>
<dbReference type="SUPFAM" id="SSF53335">
    <property type="entry name" value="S-adenosyl-L-methionine-dependent methyltransferases"/>
    <property type="match status" value="1"/>
</dbReference>
<dbReference type="EMBL" id="FOFG01000001">
    <property type="protein sequence ID" value="SEP67782.1"/>
    <property type="molecule type" value="Genomic_DNA"/>
</dbReference>
<dbReference type="GO" id="GO:0032259">
    <property type="term" value="P:methylation"/>
    <property type="evidence" value="ECO:0007669"/>
    <property type="project" value="UniProtKB-KW"/>
</dbReference>
<dbReference type="InterPro" id="IPR007848">
    <property type="entry name" value="Small_mtfrase_dom"/>
</dbReference>
<protein>
    <submittedName>
        <fullName evidence="4">tRNA1(Val) A37 N6-methylase TrmN6</fullName>
    </submittedName>
</protein>
<proteinExistence type="predicted"/>
<evidence type="ECO:0000256" key="1">
    <source>
        <dbReference type="ARBA" id="ARBA00022603"/>
    </source>
</evidence>
<keyword evidence="2" id="KW-0949">S-adenosyl-L-methionine</keyword>
<dbReference type="InterPro" id="IPR050210">
    <property type="entry name" value="tRNA_Adenine-N(6)_MTase"/>
</dbReference>
<evidence type="ECO:0000313" key="5">
    <source>
        <dbReference type="Proteomes" id="UP000199647"/>
    </source>
</evidence>
<dbReference type="Pfam" id="PF05175">
    <property type="entry name" value="MTS"/>
    <property type="match status" value="1"/>
</dbReference>
<dbReference type="PANTHER" id="PTHR47739:SF1">
    <property type="entry name" value="TRNA1(VAL) (ADENINE(37)-N6)-METHYLTRANSFERASE"/>
    <property type="match status" value="1"/>
</dbReference>
<dbReference type="Gene3D" id="3.40.50.150">
    <property type="entry name" value="Vaccinia Virus protein VP39"/>
    <property type="match status" value="1"/>
</dbReference>
<dbReference type="GO" id="GO:0008168">
    <property type="term" value="F:methyltransferase activity"/>
    <property type="evidence" value="ECO:0007669"/>
    <property type="project" value="UniProtKB-KW"/>
</dbReference>
<dbReference type="PANTHER" id="PTHR47739">
    <property type="entry name" value="TRNA1(VAL) (ADENINE(37)-N6)-METHYLTRANSFERASE"/>
    <property type="match status" value="1"/>
</dbReference>
<dbReference type="Proteomes" id="UP000199647">
    <property type="component" value="Unassembled WGS sequence"/>
</dbReference>
<keyword evidence="1 4" id="KW-0489">Methyltransferase</keyword>
<evidence type="ECO:0000259" key="3">
    <source>
        <dbReference type="Pfam" id="PF05175"/>
    </source>
</evidence>
<keyword evidence="5" id="KW-1185">Reference proteome</keyword>
<evidence type="ECO:0000256" key="2">
    <source>
        <dbReference type="ARBA" id="ARBA00022691"/>
    </source>
</evidence>
<sequence>MKPVDSGDTTTDAFLGGRVRLLQPRRGHRVGLDAALLQALVPAETEGLLVDLGTGVGAIAFSLAARLSHAKVIGVENNPAMIALGRAALDLPENAGFAGRVTLLEGDVTARRPERETYGLADGGACWVLMNPPFAMPDEGRVSPDPHRAAAHVGDADTLANWIRTASGLLGQGGRLGIVHRADALPRLLQALGQGWGAIAVIAVHPHADEPANRVLVTATKGNRAPFRLAPPLVLHESDGRWTEAAGPVLAGEASLTL</sequence>
<name>A0A1H8ZTN3_9HYPH</name>
<feature type="domain" description="Methyltransferase small" evidence="3">
    <location>
        <begin position="35"/>
        <end position="181"/>
    </location>
</feature>